<name>R1EFI6_EMIHU</name>
<proteinExistence type="predicted"/>
<feature type="compositionally biased region" description="Basic and acidic residues" evidence="1">
    <location>
        <begin position="129"/>
        <end position="156"/>
    </location>
</feature>
<dbReference type="HOGENOM" id="CLU_1044250_0_0_1"/>
<sequence>RGQAAAHRRPQRLADWRSAVAARAARAEEAGARHRDPLGRHVLLWHKGGAGGVSARPDQGGPRRSHPGVPCARQSRLLRRRRGGLLPRARRVWRAAGLLLHAARRRRADRRGGHGAAQQPGLLADDDALPARRPDRLGAAPDRGRQAGRAQDHLHEPPPVLLARRERRRRQQRLWRGAGRRLDCHGPPPLTPAPVCRRGAHGARPDPGPAQRVPDERVQHRLHGARRRAEQRPAASGKHAAAEPVPSRRPRVRLRLLLGPRALDVHL</sequence>
<accession>R1EFI6</accession>
<protein>
    <submittedName>
        <fullName evidence="2">Uncharacterized protein</fullName>
    </submittedName>
</protein>
<organism evidence="2">
    <name type="scientific">Emiliania huxleyi</name>
    <name type="common">Coccolithophore</name>
    <name type="synonym">Pontosphaera huxleyi</name>
    <dbReference type="NCBI Taxonomy" id="2903"/>
    <lineage>
        <taxon>Eukaryota</taxon>
        <taxon>Haptista</taxon>
        <taxon>Haptophyta</taxon>
        <taxon>Prymnesiophyceae</taxon>
        <taxon>Isochrysidales</taxon>
        <taxon>Noelaerhabdaceae</taxon>
        <taxon>Emiliania</taxon>
    </lineage>
</organism>
<evidence type="ECO:0000313" key="2">
    <source>
        <dbReference type="EMBL" id="EOD19624.1"/>
    </source>
</evidence>
<reference evidence="2" key="1">
    <citation type="submission" date="2012-07" db="EMBL/GenBank/DDBJ databases">
        <title>Genome variability drives Emilianias global distribution.</title>
        <authorList>
            <consortium name="DOE Joint Genome Institute"/>
            <person name="Read B."/>
            <person name="Kegel J."/>
            <person name="Klute M."/>
            <person name="Kuo A."/>
            <person name="Lefebvre S.C."/>
            <person name="Maumus F."/>
            <person name="Mayer C."/>
            <person name="Miller J."/>
            <person name="Allen A."/>
            <person name="Bidle K."/>
            <person name="Borodovsky M."/>
            <person name="Bowler C."/>
            <person name="Brownlee C."/>
            <person name="Claverie J.-M."/>
            <person name="Cock M."/>
            <person name="De Vargas C."/>
            <person name="Elias M."/>
            <person name="Frickenhaus S."/>
            <person name="Gladyshev V.N."/>
            <person name="Gonzalez K."/>
            <person name="Guda C."/>
            <person name="Hadaegh A."/>
            <person name="Herman E."/>
            <person name="Iglesias-Rodriguez D."/>
            <person name="Jones B."/>
            <person name="Lawson T."/>
            <person name="Leese F."/>
            <person name="Lin Y.-C."/>
            <person name="Lindquist E."/>
            <person name="Lobanov A."/>
            <person name="Lucas S."/>
            <person name="Malik S.-H.B."/>
            <person name="Marsh M.E."/>
            <person name="Mock T."/>
            <person name="Monier A."/>
            <person name="Moreau H."/>
            <person name="Mueller-Roeber B."/>
            <person name="Napier J."/>
            <person name="Ogata H."/>
            <person name="Parker M."/>
            <person name="Probert I."/>
            <person name="Quesneville H."/>
            <person name="Raines C."/>
            <person name="Rensing S."/>
            <person name="Riano-Pachon D.M."/>
            <person name="Richier S."/>
            <person name="Rokitta S."/>
            <person name="Salamov A."/>
            <person name="Sarno A.F."/>
            <person name="Schmutz J."/>
            <person name="Schroeder D."/>
            <person name="Shiraiwa Y."/>
            <person name="Soanes D.M."/>
            <person name="Valentin K."/>
            <person name="Van Der Giezen M."/>
            <person name="Van Der Peer Y."/>
            <person name="Vardi A."/>
            <person name="Verret F."/>
            <person name="Von Dassow P."/>
            <person name="Wheeler G."/>
            <person name="Williams B."/>
            <person name="Wilson W."/>
            <person name="Wolfe G."/>
            <person name="Wurch L.L."/>
            <person name="Young J."/>
            <person name="Dacks J.B."/>
            <person name="Delwiche C.F."/>
            <person name="Dyhrman S."/>
            <person name="Glockner G."/>
            <person name="John U."/>
            <person name="Richards T."/>
            <person name="Worden A.Z."/>
            <person name="Zhang X."/>
            <person name="Grigoriev I.V."/>
        </authorList>
    </citation>
    <scope>NUCLEOTIDE SEQUENCE</scope>
    <source>
        <strain evidence="2">CCMP1516</strain>
    </source>
</reference>
<evidence type="ECO:0000256" key="1">
    <source>
        <dbReference type="SAM" id="MobiDB-lite"/>
    </source>
</evidence>
<dbReference type="KEGG" id="ehx:EMIHUDRAFT_464058"/>
<dbReference type="AlphaFoldDB" id="R1EFI6"/>
<dbReference type="GeneID" id="17265125"/>
<feature type="region of interest" description="Disordered" evidence="1">
    <location>
        <begin position="48"/>
        <end position="76"/>
    </location>
</feature>
<dbReference type="RefSeq" id="XP_005772053.1">
    <property type="nucleotide sequence ID" value="XM_005771996.1"/>
</dbReference>
<gene>
    <name evidence="2" type="ORF">EMIHUDRAFT_464058</name>
</gene>
<feature type="region of interest" description="Disordered" evidence="1">
    <location>
        <begin position="106"/>
        <end position="249"/>
    </location>
</feature>
<feature type="non-terminal residue" evidence="2">
    <location>
        <position position="1"/>
    </location>
</feature>
<dbReference type="EMBL" id="KB866244">
    <property type="protein sequence ID" value="EOD19624.1"/>
    <property type="molecule type" value="Genomic_DNA"/>
</dbReference>